<sequence length="181" mass="20637">CCAHLLRELNGIIENHPEQVWAGKFKKLLLRMKKAKDKAVAAGKEALSMFTIQNYKREYNNIIKDAYGENPEPVKPKKKRGRVKRGKILALIDRLQKYKGAVCLFLEKLGVPFDNNQAERDIRNIKTKTKVCGCFRSRTGAEEYLGLMSFISTARKNGLDSYHAVKMALSCQTDQIFVGWL</sequence>
<dbReference type="PANTHER" id="PTHR33678">
    <property type="entry name" value="BLL1576 PROTEIN"/>
    <property type="match status" value="1"/>
</dbReference>
<comment type="caution">
    <text evidence="2">The sequence shown here is derived from an EMBL/GenBank/DDBJ whole genome shotgun (WGS) entry which is preliminary data.</text>
</comment>
<proteinExistence type="predicted"/>
<accession>A0A934WUA8</accession>
<name>A0A934WUA8_9FIRM</name>
<evidence type="ECO:0000259" key="1">
    <source>
        <dbReference type="Pfam" id="PF03050"/>
    </source>
</evidence>
<dbReference type="PANTHER" id="PTHR33678:SF1">
    <property type="entry name" value="BLL1576 PROTEIN"/>
    <property type="match status" value="1"/>
</dbReference>
<organism evidence="2 3">
    <name type="scientific">Ruminococcus difficilis</name>
    <dbReference type="NCBI Taxonomy" id="2763069"/>
    <lineage>
        <taxon>Bacteria</taxon>
        <taxon>Bacillati</taxon>
        <taxon>Bacillota</taxon>
        <taxon>Clostridia</taxon>
        <taxon>Eubacteriales</taxon>
        <taxon>Oscillospiraceae</taxon>
        <taxon>Ruminococcus</taxon>
    </lineage>
</organism>
<dbReference type="AlphaFoldDB" id="A0A934WUA8"/>
<feature type="non-terminal residue" evidence="2">
    <location>
        <position position="1"/>
    </location>
</feature>
<dbReference type="EMBL" id="JAEQMG010000177">
    <property type="protein sequence ID" value="MBK6090097.1"/>
    <property type="molecule type" value="Genomic_DNA"/>
</dbReference>
<evidence type="ECO:0000313" key="2">
    <source>
        <dbReference type="EMBL" id="MBK6090097.1"/>
    </source>
</evidence>
<gene>
    <name evidence="2" type="ORF">JKK62_15850</name>
</gene>
<dbReference type="InterPro" id="IPR052344">
    <property type="entry name" value="Transposase-related"/>
</dbReference>
<keyword evidence="3" id="KW-1185">Reference proteome</keyword>
<protein>
    <submittedName>
        <fullName evidence="2">Transposase</fullName>
    </submittedName>
</protein>
<feature type="domain" description="Transposase IS66 central" evidence="1">
    <location>
        <begin position="1"/>
        <end position="142"/>
    </location>
</feature>
<dbReference type="Proteomes" id="UP000633365">
    <property type="component" value="Unassembled WGS sequence"/>
</dbReference>
<dbReference type="InterPro" id="IPR004291">
    <property type="entry name" value="Transposase_IS66_central"/>
</dbReference>
<dbReference type="RefSeq" id="WP_201428776.1">
    <property type="nucleotide sequence ID" value="NZ_JAEQMG010000177.1"/>
</dbReference>
<dbReference type="Pfam" id="PF03050">
    <property type="entry name" value="DDE_Tnp_IS66"/>
    <property type="match status" value="1"/>
</dbReference>
<reference evidence="2" key="1">
    <citation type="submission" date="2021-01" db="EMBL/GenBank/DDBJ databases">
        <title>Genome public.</title>
        <authorList>
            <person name="Liu C."/>
            <person name="Sun Q."/>
        </authorList>
    </citation>
    <scope>NUCLEOTIDE SEQUENCE</scope>
    <source>
        <strain evidence="2">M6</strain>
    </source>
</reference>
<evidence type="ECO:0000313" key="3">
    <source>
        <dbReference type="Proteomes" id="UP000633365"/>
    </source>
</evidence>